<organism evidence="1">
    <name type="scientific">marine sediment metagenome</name>
    <dbReference type="NCBI Taxonomy" id="412755"/>
    <lineage>
        <taxon>unclassified sequences</taxon>
        <taxon>metagenomes</taxon>
        <taxon>ecological metagenomes</taxon>
    </lineage>
</organism>
<accession>A0A0F9J0X3</accession>
<sequence length="70" mass="7978">MKEFNNSNEALEYLKGPNDAKEIIILDERDKRFVEAHGKTKIIVMRYVCAMCNYEFVKKEGAVNCCGGSD</sequence>
<protein>
    <submittedName>
        <fullName evidence="1">Uncharacterized protein</fullName>
    </submittedName>
</protein>
<name>A0A0F9J0X3_9ZZZZ</name>
<proteinExistence type="predicted"/>
<dbReference type="AlphaFoldDB" id="A0A0F9J0X3"/>
<dbReference type="EMBL" id="LAZR01012586">
    <property type="protein sequence ID" value="KKM26054.1"/>
    <property type="molecule type" value="Genomic_DNA"/>
</dbReference>
<gene>
    <name evidence="1" type="ORF">LCGC14_1588850</name>
</gene>
<comment type="caution">
    <text evidence="1">The sequence shown here is derived from an EMBL/GenBank/DDBJ whole genome shotgun (WGS) entry which is preliminary data.</text>
</comment>
<reference evidence="1" key="1">
    <citation type="journal article" date="2015" name="Nature">
        <title>Complex archaea that bridge the gap between prokaryotes and eukaryotes.</title>
        <authorList>
            <person name="Spang A."/>
            <person name="Saw J.H."/>
            <person name="Jorgensen S.L."/>
            <person name="Zaremba-Niedzwiedzka K."/>
            <person name="Martijn J."/>
            <person name="Lind A.E."/>
            <person name="van Eijk R."/>
            <person name="Schleper C."/>
            <person name="Guy L."/>
            <person name="Ettema T.J."/>
        </authorList>
    </citation>
    <scope>NUCLEOTIDE SEQUENCE</scope>
</reference>
<evidence type="ECO:0000313" key="1">
    <source>
        <dbReference type="EMBL" id="KKM26054.1"/>
    </source>
</evidence>